<gene>
    <name evidence="3" type="ORF">P7K49_026073</name>
</gene>
<sequence length="150" mass="16336">MNQTAVHTLFELLLLSQRGCCGTHRRVRCLTLHLRTPKASVDAVGPTEGTPKASVDAVGPTEGSAASRCISGHPKPKHYFCHTVVGREATFWSPSSILDRNPGWEEAARVSAVRDSLQVWQGWRGEQRASSEVTEQGPYPGNRADITLTS</sequence>
<keyword evidence="2" id="KW-0732">Signal</keyword>
<evidence type="ECO:0000313" key="3">
    <source>
        <dbReference type="EMBL" id="KAK2097039.1"/>
    </source>
</evidence>
<name>A0ABQ9UIY2_SAGOE</name>
<proteinExistence type="predicted"/>
<organism evidence="3 4">
    <name type="scientific">Saguinus oedipus</name>
    <name type="common">Cotton-top tamarin</name>
    <name type="synonym">Oedipomidas oedipus</name>
    <dbReference type="NCBI Taxonomy" id="9490"/>
    <lineage>
        <taxon>Eukaryota</taxon>
        <taxon>Metazoa</taxon>
        <taxon>Chordata</taxon>
        <taxon>Craniata</taxon>
        <taxon>Vertebrata</taxon>
        <taxon>Euteleostomi</taxon>
        <taxon>Mammalia</taxon>
        <taxon>Eutheria</taxon>
        <taxon>Euarchontoglires</taxon>
        <taxon>Primates</taxon>
        <taxon>Haplorrhini</taxon>
        <taxon>Platyrrhini</taxon>
        <taxon>Cebidae</taxon>
        <taxon>Callitrichinae</taxon>
        <taxon>Saguinus</taxon>
    </lineage>
</organism>
<protein>
    <recommendedName>
        <fullName evidence="5">Secreted protein</fullName>
    </recommendedName>
</protein>
<evidence type="ECO:0000256" key="2">
    <source>
        <dbReference type="SAM" id="SignalP"/>
    </source>
</evidence>
<evidence type="ECO:0000256" key="1">
    <source>
        <dbReference type="SAM" id="MobiDB-lite"/>
    </source>
</evidence>
<feature type="region of interest" description="Disordered" evidence="1">
    <location>
        <begin position="124"/>
        <end position="150"/>
    </location>
</feature>
<comment type="caution">
    <text evidence="3">The sequence shown here is derived from an EMBL/GenBank/DDBJ whole genome shotgun (WGS) entry which is preliminary data.</text>
</comment>
<keyword evidence="4" id="KW-1185">Reference proteome</keyword>
<evidence type="ECO:0008006" key="5">
    <source>
        <dbReference type="Google" id="ProtNLM"/>
    </source>
</evidence>
<accession>A0ABQ9UIY2</accession>
<feature type="signal peptide" evidence="2">
    <location>
        <begin position="1"/>
        <end position="21"/>
    </location>
</feature>
<dbReference type="EMBL" id="JASSZA010000012">
    <property type="protein sequence ID" value="KAK2097039.1"/>
    <property type="molecule type" value="Genomic_DNA"/>
</dbReference>
<evidence type="ECO:0000313" key="4">
    <source>
        <dbReference type="Proteomes" id="UP001266305"/>
    </source>
</evidence>
<feature type="chain" id="PRO_5045679724" description="Secreted protein" evidence="2">
    <location>
        <begin position="22"/>
        <end position="150"/>
    </location>
</feature>
<reference evidence="3 4" key="1">
    <citation type="submission" date="2023-05" db="EMBL/GenBank/DDBJ databases">
        <title>B98-5 Cell Line De Novo Hybrid Assembly: An Optical Mapping Approach.</title>
        <authorList>
            <person name="Kananen K."/>
            <person name="Auerbach J.A."/>
            <person name="Kautto E."/>
            <person name="Blachly J.S."/>
        </authorList>
    </citation>
    <scope>NUCLEOTIDE SEQUENCE [LARGE SCALE GENOMIC DNA]</scope>
    <source>
        <strain evidence="3">B95-8</strain>
        <tissue evidence="3">Cell line</tissue>
    </source>
</reference>
<dbReference type="Proteomes" id="UP001266305">
    <property type="component" value="Unassembled WGS sequence"/>
</dbReference>